<evidence type="ECO:0000256" key="4">
    <source>
        <dbReference type="ARBA" id="ARBA00011905"/>
    </source>
</evidence>
<dbReference type="RefSeq" id="WP_064010753.1">
    <property type="nucleotide sequence ID" value="NZ_LUUG01000133.1"/>
</dbReference>
<evidence type="ECO:0000256" key="8">
    <source>
        <dbReference type="ARBA" id="ARBA00022691"/>
    </source>
</evidence>
<dbReference type="GO" id="GO:0008119">
    <property type="term" value="F:thiopurine S-methyltransferase activity"/>
    <property type="evidence" value="ECO:0007669"/>
    <property type="project" value="UniProtKB-UniRule"/>
</dbReference>
<evidence type="ECO:0000256" key="9">
    <source>
        <dbReference type="HAMAP-Rule" id="MF_00812"/>
    </source>
</evidence>
<organism evidence="10 11">
    <name type="scientific">Methylomonas methanica</name>
    <dbReference type="NCBI Taxonomy" id="421"/>
    <lineage>
        <taxon>Bacteria</taxon>
        <taxon>Pseudomonadati</taxon>
        <taxon>Pseudomonadota</taxon>
        <taxon>Gammaproteobacteria</taxon>
        <taxon>Methylococcales</taxon>
        <taxon>Methylococcaceae</taxon>
        <taxon>Methylomonas</taxon>
    </lineage>
</organism>
<dbReference type="OrthoDB" id="9778208at2"/>
<name>A0A177LSB7_METMH</name>
<keyword evidence="8 9" id="KW-0949">S-adenosyl-L-methionine</keyword>
<dbReference type="InterPro" id="IPR025835">
    <property type="entry name" value="Thiopurine_S-MeTrfase"/>
</dbReference>
<dbReference type="FunFam" id="3.40.50.150:FF:000101">
    <property type="entry name" value="Thiopurine S-methyltransferase"/>
    <property type="match status" value="1"/>
</dbReference>
<feature type="binding site" evidence="9">
    <location>
        <position position="10"/>
    </location>
    <ligand>
        <name>S-adenosyl-L-methionine</name>
        <dbReference type="ChEBI" id="CHEBI:59789"/>
    </ligand>
</feature>
<proteinExistence type="inferred from homology"/>
<dbReference type="EC" id="2.1.1.67" evidence="4 9"/>
<evidence type="ECO:0000256" key="7">
    <source>
        <dbReference type="ARBA" id="ARBA00022679"/>
    </source>
</evidence>
<dbReference type="GO" id="GO:0032259">
    <property type="term" value="P:methylation"/>
    <property type="evidence" value="ECO:0007669"/>
    <property type="project" value="UniProtKB-KW"/>
</dbReference>
<dbReference type="InterPro" id="IPR029063">
    <property type="entry name" value="SAM-dependent_MTases_sf"/>
</dbReference>
<dbReference type="PIRSF" id="PIRSF023956">
    <property type="entry name" value="Thiopurine_S-methyltransferase"/>
    <property type="match status" value="1"/>
</dbReference>
<dbReference type="EMBL" id="LUUG01000133">
    <property type="protein sequence ID" value="OAH96386.1"/>
    <property type="molecule type" value="Genomic_DNA"/>
</dbReference>
<dbReference type="PROSITE" id="PS51585">
    <property type="entry name" value="SAM_MT_TPMT"/>
    <property type="match status" value="1"/>
</dbReference>
<keyword evidence="6 9" id="KW-0489">Methyltransferase</keyword>
<evidence type="ECO:0000256" key="2">
    <source>
        <dbReference type="ARBA" id="ARBA00004496"/>
    </source>
</evidence>
<dbReference type="GO" id="GO:0010038">
    <property type="term" value="P:response to metal ion"/>
    <property type="evidence" value="ECO:0007669"/>
    <property type="project" value="InterPro"/>
</dbReference>
<protein>
    <recommendedName>
        <fullName evidence="4 9">Thiopurine S-methyltransferase</fullName>
        <ecNumber evidence="4 9">2.1.1.67</ecNumber>
    </recommendedName>
    <alternativeName>
        <fullName evidence="9">Thiopurine methyltransferase</fullName>
    </alternativeName>
</protein>
<evidence type="ECO:0000256" key="6">
    <source>
        <dbReference type="ARBA" id="ARBA00022603"/>
    </source>
</evidence>
<evidence type="ECO:0000256" key="1">
    <source>
        <dbReference type="ARBA" id="ARBA00000903"/>
    </source>
</evidence>
<dbReference type="NCBIfam" id="TIGR03840">
    <property type="entry name" value="TMPT_Se_Te"/>
    <property type="match status" value="1"/>
</dbReference>
<evidence type="ECO:0000256" key="5">
    <source>
        <dbReference type="ARBA" id="ARBA00022490"/>
    </source>
</evidence>
<keyword evidence="7 9" id="KW-0808">Transferase</keyword>
<dbReference type="Pfam" id="PF05724">
    <property type="entry name" value="TPMT"/>
    <property type="match status" value="1"/>
</dbReference>
<dbReference type="InterPro" id="IPR008854">
    <property type="entry name" value="TPMT"/>
</dbReference>
<dbReference type="HAMAP" id="MF_00812">
    <property type="entry name" value="Thiopur_methtran"/>
    <property type="match status" value="1"/>
</dbReference>
<comment type="catalytic activity">
    <reaction evidence="1 9">
        <text>S-adenosyl-L-methionine + a thiopurine = S-adenosyl-L-homocysteine + a thiopurine S-methylether.</text>
        <dbReference type="EC" id="2.1.1.67"/>
    </reaction>
</comment>
<dbReference type="Proteomes" id="UP000078090">
    <property type="component" value="Unassembled WGS sequence"/>
</dbReference>
<evidence type="ECO:0000313" key="10">
    <source>
        <dbReference type="EMBL" id="OAH96386.1"/>
    </source>
</evidence>
<comment type="similarity">
    <text evidence="3 9">Belongs to the class I-like SAM-binding methyltransferase superfamily. TPMT family.</text>
</comment>
<dbReference type="NCBIfam" id="NF009732">
    <property type="entry name" value="PRK13255.1"/>
    <property type="match status" value="1"/>
</dbReference>
<reference evidence="10 11" key="1">
    <citation type="submission" date="2016-03" db="EMBL/GenBank/DDBJ databases">
        <authorList>
            <person name="Ploux O."/>
        </authorList>
    </citation>
    <scope>NUCLEOTIDE SEQUENCE [LARGE SCALE GENOMIC DNA]</scope>
    <source>
        <strain evidence="10 11">R-45363</strain>
    </source>
</reference>
<dbReference type="PANTHER" id="PTHR10259:SF11">
    <property type="entry name" value="THIOPURINE S-METHYLTRANSFERASE"/>
    <property type="match status" value="1"/>
</dbReference>
<feature type="binding site" evidence="9">
    <location>
        <position position="123"/>
    </location>
    <ligand>
        <name>S-adenosyl-L-methionine</name>
        <dbReference type="ChEBI" id="CHEBI:59789"/>
    </ligand>
</feature>
<evidence type="ECO:0000256" key="3">
    <source>
        <dbReference type="ARBA" id="ARBA00008145"/>
    </source>
</evidence>
<feature type="binding site" evidence="9">
    <location>
        <position position="66"/>
    </location>
    <ligand>
        <name>S-adenosyl-L-methionine</name>
        <dbReference type="ChEBI" id="CHEBI:59789"/>
    </ligand>
</feature>
<dbReference type="PANTHER" id="PTHR10259">
    <property type="entry name" value="THIOPURINE S-METHYLTRANSFERASE"/>
    <property type="match status" value="1"/>
</dbReference>
<dbReference type="AlphaFoldDB" id="A0A177LSB7"/>
<comment type="caution">
    <text evidence="10">The sequence shown here is derived from an EMBL/GenBank/DDBJ whole genome shotgun (WGS) entry which is preliminary data.</text>
</comment>
<accession>A0A177LSB7</accession>
<sequence>MEASFWHQKWERGEIAFHESEANQHLVAHFKELHLKKGSRVFLPLCGKTRDIAWLLSRGYRVAGAELSKLAVSELFNELGLEPKTFKAGKLTQYSAKDIDIFVGDIFDVSTELLGAINAIYDRAALVALPSGLREHYTSHLMNISGTAAQLLITYEYDQLQMDGPPFSVTENEVKQHYEAAYRLKSVESKNIEGGLKGEVAATETVWLLQNANK</sequence>
<dbReference type="InterPro" id="IPR022474">
    <property type="entry name" value="Thiopur_S-MeTfrase_Se/Te_detox"/>
</dbReference>
<evidence type="ECO:0000313" key="11">
    <source>
        <dbReference type="Proteomes" id="UP000078090"/>
    </source>
</evidence>
<keyword evidence="5 9" id="KW-0963">Cytoplasm</keyword>
<dbReference type="GO" id="GO:0005737">
    <property type="term" value="C:cytoplasm"/>
    <property type="evidence" value="ECO:0007669"/>
    <property type="project" value="UniProtKB-SubCell"/>
</dbReference>
<feature type="binding site" evidence="9">
    <location>
        <position position="45"/>
    </location>
    <ligand>
        <name>S-adenosyl-L-methionine</name>
        <dbReference type="ChEBI" id="CHEBI:59789"/>
    </ligand>
</feature>
<dbReference type="SUPFAM" id="SSF53335">
    <property type="entry name" value="S-adenosyl-L-methionine-dependent methyltransferases"/>
    <property type="match status" value="1"/>
</dbReference>
<dbReference type="Gene3D" id="3.40.50.150">
    <property type="entry name" value="Vaccinia Virus protein VP39"/>
    <property type="match status" value="1"/>
</dbReference>
<comment type="subcellular location">
    <subcellularLocation>
        <location evidence="2 9">Cytoplasm</location>
    </subcellularLocation>
</comment>
<gene>
    <name evidence="9" type="primary">tpm</name>
    <name evidence="10" type="ORF">A1332_22475</name>
</gene>